<dbReference type="GO" id="GO:0005886">
    <property type="term" value="C:plasma membrane"/>
    <property type="evidence" value="ECO:0007669"/>
    <property type="project" value="TreeGrafter"/>
</dbReference>
<dbReference type="Proteomes" id="UP000198995">
    <property type="component" value="Unassembled WGS sequence"/>
</dbReference>
<evidence type="ECO:0000256" key="4">
    <source>
        <dbReference type="ARBA" id="ARBA00022989"/>
    </source>
</evidence>
<feature type="transmembrane region" description="Helical" evidence="6">
    <location>
        <begin position="200"/>
        <end position="218"/>
    </location>
</feature>
<dbReference type="InterPro" id="IPR045062">
    <property type="entry name" value="Cyt_c_biogenesis_CcsA/CcmC"/>
</dbReference>
<keyword evidence="3" id="KW-0201">Cytochrome c-type biogenesis</keyword>
<dbReference type="GO" id="GO:0020037">
    <property type="term" value="F:heme binding"/>
    <property type="evidence" value="ECO:0007669"/>
    <property type="project" value="InterPro"/>
</dbReference>
<keyword evidence="9" id="KW-1185">Reference proteome</keyword>
<feature type="transmembrane region" description="Helical" evidence="6">
    <location>
        <begin position="89"/>
        <end position="108"/>
    </location>
</feature>
<evidence type="ECO:0000313" key="8">
    <source>
        <dbReference type="EMBL" id="SDD72172.1"/>
    </source>
</evidence>
<keyword evidence="5 6" id="KW-0472">Membrane</keyword>
<evidence type="ECO:0000256" key="6">
    <source>
        <dbReference type="SAM" id="Phobius"/>
    </source>
</evidence>
<evidence type="ECO:0000256" key="2">
    <source>
        <dbReference type="ARBA" id="ARBA00022692"/>
    </source>
</evidence>
<evidence type="ECO:0000313" key="9">
    <source>
        <dbReference type="Proteomes" id="UP000198995"/>
    </source>
</evidence>
<evidence type="ECO:0000259" key="7">
    <source>
        <dbReference type="Pfam" id="PF01578"/>
    </source>
</evidence>
<evidence type="ECO:0000256" key="5">
    <source>
        <dbReference type="ARBA" id="ARBA00023136"/>
    </source>
</evidence>
<keyword evidence="2 6" id="KW-0812">Transmembrane</keyword>
<dbReference type="AlphaFoldDB" id="A0A1G6X1W8"/>
<proteinExistence type="predicted"/>
<organism evidence="8 9">
    <name type="scientific">Peptococcus niger</name>
    <dbReference type="NCBI Taxonomy" id="2741"/>
    <lineage>
        <taxon>Bacteria</taxon>
        <taxon>Bacillati</taxon>
        <taxon>Bacillota</taxon>
        <taxon>Clostridia</taxon>
        <taxon>Eubacteriales</taxon>
        <taxon>Peptococcaceae</taxon>
        <taxon>Peptococcus</taxon>
    </lineage>
</organism>
<feature type="transmembrane region" description="Helical" evidence="6">
    <location>
        <begin position="230"/>
        <end position="250"/>
    </location>
</feature>
<dbReference type="RefSeq" id="WP_091791817.1">
    <property type="nucleotide sequence ID" value="NZ_FNAF01000006.1"/>
</dbReference>
<dbReference type="Pfam" id="PF01578">
    <property type="entry name" value="Cytochrom_C_asm"/>
    <property type="match status" value="1"/>
</dbReference>
<comment type="subcellular location">
    <subcellularLocation>
        <location evidence="1">Membrane</location>
        <topology evidence="1">Multi-pass membrane protein</topology>
    </subcellularLocation>
</comment>
<dbReference type="STRING" id="2741.SAMN04489866_10633"/>
<feature type="transmembrane region" description="Helical" evidence="6">
    <location>
        <begin position="128"/>
        <end position="153"/>
    </location>
</feature>
<dbReference type="PANTHER" id="PTHR30071:SF1">
    <property type="entry name" value="CYTOCHROME B_B6 PROTEIN-RELATED"/>
    <property type="match status" value="1"/>
</dbReference>
<protein>
    <submittedName>
        <fullName evidence="8">Cytochrome c-type biogenesis protein CcsB</fullName>
    </submittedName>
</protein>
<reference evidence="8 9" key="1">
    <citation type="submission" date="2016-10" db="EMBL/GenBank/DDBJ databases">
        <authorList>
            <person name="de Groot N.N."/>
        </authorList>
    </citation>
    <scope>NUCLEOTIDE SEQUENCE [LARGE SCALE GENOMIC DNA]</scope>
    <source>
        <strain evidence="8 9">DSM 20475</strain>
    </source>
</reference>
<keyword evidence="4 6" id="KW-1133">Transmembrane helix</keyword>
<evidence type="ECO:0000256" key="3">
    <source>
        <dbReference type="ARBA" id="ARBA00022748"/>
    </source>
</evidence>
<gene>
    <name evidence="8" type="ORF">SAMN04489866_10633</name>
</gene>
<feature type="domain" description="Cytochrome c assembly protein" evidence="7">
    <location>
        <begin position="70"/>
        <end position="254"/>
    </location>
</feature>
<name>A0A1G6X1W8_PEPNI</name>
<dbReference type="InterPro" id="IPR002541">
    <property type="entry name" value="Cyt_c_assembly"/>
</dbReference>
<dbReference type="OrthoDB" id="9814290at2"/>
<feature type="transmembrane region" description="Helical" evidence="6">
    <location>
        <begin position="62"/>
        <end position="82"/>
    </location>
</feature>
<accession>A0A1G6X1W8</accession>
<dbReference type="GO" id="GO:0017004">
    <property type="term" value="P:cytochrome complex assembly"/>
    <property type="evidence" value="ECO:0007669"/>
    <property type="project" value="UniProtKB-KW"/>
</dbReference>
<feature type="transmembrane region" description="Helical" evidence="6">
    <location>
        <begin position="6"/>
        <end position="25"/>
    </location>
</feature>
<feature type="transmembrane region" description="Helical" evidence="6">
    <location>
        <begin position="165"/>
        <end position="188"/>
    </location>
</feature>
<dbReference type="PANTHER" id="PTHR30071">
    <property type="entry name" value="HEME EXPORTER PROTEIN C"/>
    <property type="match status" value="1"/>
</dbReference>
<evidence type="ECO:0000256" key="1">
    <source>
        <dbReference type="ARBA" id="ARBA00004141"/>
    </source>
</evidence>
<dbReference type="EMBL" id="FNAF01000006">
    <property type="protein sequence ID" value="SDD72172.1"/>
    <property type="molecule type" value="Genomic_DNA"/>
</dbReference>
<sequence>MINWQHLLMAAPLVLAICTALGGALSKRSVGTNLATIAAALGFVATAGIIVVRGIQVGHLPLGSGLDFCLWLCAVLFLFNILLLRRLQLPAVSVLLSLMVGILGAWLLSQNQTVTPMAPALRSPWLSVHVLSAMFSYSVLTVSFVLSAVIAARPMDSTTIKLDEWAYRLVLLGLPLLTVMLVTGSVWAEYAWGSFWSWDWKEVWALVTWLVYALYLHLRVSGWRNKKAAVLNILGFAVVVFTFFGVSYLLPGLHSYL</sequence>
<feature type="transmembrane region" description="Helical" evidence="6">
    <location>
        <begin position="37"/>
        <end position="56"/>
    </location>
</feature>